<sequence length="274" mass="29169">MLAIVLCGYALTAPALPDPTWLEASARAYRCQASLEARPPEHLLENLPALVGLPDRPWHLVYAPEAARGRDGLVLPADPSSVLTRPGLRHSLRAAVLRGAVPVLDARGPGDPAALATLYSALGLTPRAALIRPDSDAPPNLRGTFLTSSWRGLPLPGLPLQAGENTYVPLTDQQAGAGQYASTTAPATRLDLSPTLSWTFAGQRYPARNREALSAAQAIRATLPTAWYLSLAVWKLPNLTALLTRALAWLSLILGVALLLALALRSLTARRTAR</sequence>
<accession>A0A841I3A4</accession>
<dbReference type="EMBL" id="JACHHG010000023">
    <property type="protein sequence ID" value="MBB6100147.1"/>
    <property type="molecule type" value="Genomic_DNA"/>
</dbReference>
<keyword evidence="3" id="KW-1185">Reference proteome</keyword>
<feature type="transmembrane region" description="Helical" evidence="1">
    <location>
        <begin position="246"/>
        <end position="264"/>
    </location>
</feature>
<dbReference type="RefSeq" id="WP_183988881.1">
    <property type="nucleotide sequence ID" value="NZ_JACHHG010000023.1"/>
</dbReference>
<comment type="caution">
    <text evidence="2">The sequence shown here is derived from an EMBL/GenBank/DDBJ whole genome shotgun (WGS) entry which is preliminary data.</text>
</comment>
<proteinExistence type="predicted"/>
<keyword evidence="1" id="KW-0472">Membrane</keyword>
<dbReference type="Proteomes" id="UP000569951">
    <property type="component" value="Unassembled WGS sequence"/>
</dbReference>
<gene>
    <name evidence="2" type="ORF">HNR42_003617</name>
</gene>
<evidence type="ECO:0000313" key="2">
    <source>
        <dbReference type="EMBL" id="MBB6100147.1"/>
    </source>
</evidence>
<evidence type="ECO:0000313" key="3">
    <source>
        <dbReference type="Proteomes" id="UP000569951"/>
    </source>
</evidence>
<name>A0A841I3A4_9DEIO</name>
<organism evidence="2 3">
    <name type="scientific">Deinobacterium chartae</name>
    <dbReference type="NCBI Taxonomy" id="521158"/>
    <lineage>
        <taxon>Bacteria</taxon>
        <taxon>Thermotogati</taxon>
        <taxon>Deinococcota</taxon>
        <taxon>Deinococci</taxon>
        <taxon>Deinococcales</taxon>
        <taxon>Deinococcaceae</taxon>
        <taxon>Deinobacterium</taxon>
    </lineage>
</organism>
<reference evidence="2 3" key="1">
    <citation type="submission" date="2020-08" db="EMBL/GenBank/DDBJ databases">
        <title>Genomic Encyclopedia of Type Strains, Phase IV (KMG-IV): sequencing the most valuable type-strain genomes for metagenomic binning, comparative biology and taxonomic classification.</title>
        <authorList>
            <person name="Goeker M."/>
        </authorList>
    </citation>
    <scope>NUCLEOTIDE SEQUENCE [LARGE SCALE GENOMIC DNA]</scope>
    <source>
        <strain evidence="2 3">DSM 21458</strain>
    </source>
</reference>
<dbReference type="AlphaFoldDB" id="A0A841I3A4"/>
<evidence type="ECO:0000256" key="1">
    <source>
        <dbReference type="SAM" id="Phobius"/>
    </source>
</evidence>
<keyword evidence="1" id="KW-0812">Transmembrane</keyword>
<keyword evidence="1" id="KW-1133">Transmembrane helix</keyword>
<protein>
    <submittedName>
        <fullName evidence="2">Uncharacterized protein</fullName>
    </submittedName>
</protein>